<dbReference type="RefSeq" id="WP_135585529.1">
    <property type="nucleotide sequence ID" value="NZ_RQEP01000005.1"/>
</dbReference>
<dbReference type="AlphaFoldDB" id="A0A4R9G8G4"/>
<evidence type="ECO:0000313" key="2">
    <source>
        <dbReference type="Proteomes" id="UP000297453"/>
    </source>
</evidence>
<evidence type="ECO:0000313" key="1">
    <source>
        <dbReference type="EMBL" id="TGK07555.1"/>
    </source>
</evidence>
<keyword evidence="2" id="KW-1185">Reference proteome</keyword>
<dbReference type="Proteomes" id="UP000297453">
    <property type="component" value="Unassembled WGS sequence"/>
</dbReference>
<name>A0A4R9G8G4_9LEPT</name>
<organism evidence="1 2">
    <name type="scientific">Leptospira semungkisensis</name>
    <dbReference type="NCBI Taxonomy" id="2484985"/>
    <lineage>
        <taxon>Bacteria</taxon>
        <taxon>Pseudomonadati</taxon>
        <taxon>Spirochaetota</taxon>
        <taxon>Spirochaetia</taxon>
        <taxon>Leptospirales</taxon>
        <taxon>Leptospiraceae</taxon>
        <taxon>Leptospira</taxon>
    </lineage>
</organism>
<sequence>MLFFSSLRILIRTNILLGVLLSILSCSGQSNDSSSLFAILGIENNIENAIAPSSCTGTTLKLFTDPLPPESNIQVLQLGQSIILDRSTRPNLTLPVWDFLAGDSYPGVSFERYVKGFQTADECYSFSPYFPGVHYIKLCTEKNGGHSCVARGFIIVQGAMNQAPHAVIANISNPVFLGAPVSLDMSGSTDPENDIMSFKWSVLAAPDGSTAPAPSTGAAVQNFVPDIPGHYALQVHALDGFENPLRFTDEATNSYLTPIFDARINGNGAPSINLNIVPNSPNSTQAIQFDASASTDPEGESLRLYNWVLLRELANNQFEEVASQLNFSTGQLSVSVSSLPEGNYAVTSCLADYVPRESGVPGEEQSCTQIPFTVTAP</sequence>
<gene>
    <name evidence="1" type="ORF">EHO59_05490</name>
</gene>
<proteinExistence type="predicted"/>
<comment type="caution">
    <text evidence="1">The sequence shown here is derived from an EMBL/GenBank/DDBJ whole genome shotgun (WGS) entry which is preliminary data.</text>
</comment>
<dbReference type="InterPro" id="IPR013783">
    <property type="entry name" value="Ig-like_fold"/>
</dbReference>
<dbReference type="EMBL" id="RQEP01000005">
    <property type="protein sequence ID" value="TGK07555.1"/>
    <property type="molecule type" value="Genomic_DNA"/>
</dbReference>
<dbReference type="OrthoDB" id="9806238at2"/>
<evidence type="ECO:0008006" key="3">
    <source>
        <dbReference type="Google" id="ProtNLM"/>
    </source>
</evidence>
<accession>A0A4R9G8G4</accession>
<dbReference type="Gene3D" id="2.60.40.10">
    <property type="entry name" value="Immunoglobulins"/>
    <property type="match status" value="1"/>
</dbReference>
<reference evidence="1" key="1">
    <citation type="journal article" date="2019" name="PLoS Negl. Trop. Dis.">
        <title>Revisiting the worldwide diversity of Leptospira species in the environment.</title>
        <authorList>
            <person name="Vincent A.T."/>
            <person name="Schiettekatte O."/>
            <person name="Bourhy P."/>
            <person name="Veyrier F.J."/>
            <person name="Picardeau M."/>
        </authorList>
    </citation>
    <scope>NUCLEOTIDE SEQUENCE [LARGE SCALE GENOMIC DNA]</scope>
    <source>
        <strain evidence="1">SSS9</strain>
    </source>
</reference>
<protein>
    <recommendedName>
        <fullName evidence="3">PKD domain-containing protein</fullName>
    </recommendedName>
</protein>